<comment type="caution">
    <text evidence="2">The sequence shown here is derived from an EMBL/GenBank/DDBJ whole genome shotgun (WGS) entry which is preliminary data.</text>
</comment>
<dbReference type="Proteomes" id="UP001458946">
    <property type="component" value="Unassembled WGS sequence"/>
</dbReference>
<dbReference type="InterPro" id="IPR029052">
    <property type="entry name" value="Metallo-depent_PP-like"/>
</dbReference>
<organism evidence="2 3">
    <name type="scientific">Deinococcus xinjiangensis</name>
    <dbReference type="NCBI Taxonomy" id="457454"/>
    <lineage>
        <taxon>Bacteria</taxon>
        <taxon>Thermotogati</taxon>
        <taxon>Deinococcota</taxon>
        <taxon>Deinococci</taxon>
        <taxon>Deinococcales</taxon>
        <taxon>Deinococcaceae</taxon>
        <taxon>Deinococcus</taxon>
    </lineage>
</organism>
<reference evidence="2 3" key="1">
    <citation type="submission" date="2024-02" db="EMBL/GenBank/DDBJ databases">
        <title>Deinococcus xinjiangensis NBRC 107630.</title>
        <authorList>
            <person name="Ichikawa N."/>
            <person name="Katano-Makiyama Y."/>
            <person name="Hidaka K."/>
        </authorList>
    </citation>
    <scope>NUCLEOTIDE SEQUENCE [LARGE SCALE GENOMIC DNA]</scope>
    <source>
        <strain evidence="2 3">NBRC 107630</strain>
    </source>
</reference>
<feature type="domain" description="Calcineurin-like phosphoesterase" evidence="1">
    <location>
        <begin position="2"/>
        <end position="168"/>
    </location>
</feature>
<evidence type="ECO:0000313" key="3">
    <source>
        <dbReference type="Proteomes" id="UP001458946"/>
    </source>
</evidence>
<dbReference type="Pfam" id="PF00149">
    <property type="entry name" value="Metallophos"/>
    <property type="match status" value="1"/>
</dbReference>
<dbReference type="InterPro" id="IPR004843">
    <property type="entry name" value="Calcineurin-like_PHP"/>
</dbReference>
<evidence type="ECO:0000313" key="2">
    <source>
        <dbReference type="EMBL" id="GAA5501241.1"/>
    </source>
</evidence>
<evidence type="ECO:0000259" key="1">
    <source>
        <dbReference type="Pfam" id="PF00149"/>
    </source>
</evidence>
<dbReference type="InterPro" id="IPR051158">
    <property type="entry name" value="Metallophosphoesterase_sf"/>
</dbReference>
<dbReference type="EMBL" id="BAABRN010000007">
    <property type="protein sequence ID" value="GAA5501241.1"/>
    <property type="molecule type" value="Genomic_DNA"/>
</dbReference>
<sequence length="225" mass="25019">MQISDLHGRTHFLNGRISDRVNALEPDVVFVTGDLASDHADLERVLAELVRIRCPHVLFVAGNYEREDAAKGRTRKRTLPEQEYRTLLERIGQQMTVLVNAGVTLNLNGQTLYIYGFDNARYGDERLPAAGLPAADLVILLAHSPNIIRLVQEADLKFDALLVGHTHGGQVRLFGQAFDEYRHFQAGRNPTARGLFYVNRGLGTSRLPFRLGTPPEILVLEASGP</sequence>
<protein>
    <submittedName>
        <fullName evidence="2">Uncharacterized protein YpbG</fullName>
    </submittedName>
</protein>
<dbReference type="Gene3D" id="3.60.21.10">
    <property type="match status" value="1"/>
</dbReference>
<keyword evidence="3" id="KW-1185">Reference proteome</keyword>
<dbReference type="PANTHER" id="PTHR31302">
    <property type="entry name" value="TRANSMEMBRANE PROTEIN WITH METALLOPHOSPHOESTERASE DOMAIN-RELATED"/>
    <property type="match status" value="1"/>
</dbReference>
<name>A0ABP9V7P3_9DEIO</name>
<proteinExistence type="predicted"/>
<dbReference type="SUPFAM" id="SSF56300">
    <property type="entry name" value="Metallo-dependent phosphatases"/>
    <property type="match status" value="1"/>
</dbReference>
<gene>
    <name evidence="2" type="primary">ypbG_2</name>
    <name evidence="2" type="ORF">Dxin01_00973</name>
</gene>
<accession>A0ABP9V7P3</accession>
<dbReference type="PANTHER" id="PTHR31302:SF32">
    <property type="entry name" value="PHOSPHOESTERASE"/>
    <property type="match status" value="1"/>
</dbReference>